<name>A0ABV8CNB0_9GAMM</name>
<comment type="caution">
    <text evidence="1">The sequence shown here is derived from an EMBL/GenBank/DDBJ whole genome shotgun (WGS) entry which is preliminary data.</text>
</comment>
<dbReference type="EMBL" id="JBHSAF010000007">
    <property type="protein sequence ID" value="MFC3913509.1"/>
    <property type="molecule type" value="Genomic_DNA"/>
</dbReference>
<sequence length="188" mass="20824">MTRQCPGRKRGIRGTPLGGALLLAFSCLLLATGAGFRSEKLKAAYVFNFLKFTQWPESLRPKPKLTLCLANATPELEQAFATLEGRQINSQQLAVRNLGNHYESAGCQVLFLHQGGAPLSLHQLSRRNPELLTIGDDENFIQQGGLIALIEDQGHLQFDINLAQLRHAHFRISAQLLKLARNTRSQGQ</sequence>
<protein>
    <submittedName>
        <fullName evidence="1">YfiR family protein</fullName>
    </submittedName>
</protein>
<reference evidence="2" key="1">
    <citation type="journal article" date="2019" name="Int. J. Syst. Evol. Microbiol.">
        <title>The Global Catalogue of Microorganisms (GCM) 10K type strain sequencing project: providing services to taxonomists for standard genome sequencing and annotation.</title>
        <authorList>
            <consortium name="The Broad Institute Genomics Platform"/>
            <consortium name="The Broad Institute Genome Sequencing Center for Infectious Disease"/>
            <person name="Wu L."/>
            <person name="Ma J."/>
        </authorList>
    </citation>
    <scope>NUCLEOTIDE SEQUENCE [LARGE SCALE GENOMIC DNA]</scope>
    <source>
        <strain evidence="2">CCUG 54939</strain>
    </source>
</reference>
<evidence type="ECO:0000313" key="2">
    <source>
        <dbReference type="Proteomes" id="UP001595692"/>
    </source>
</evidence>
<accession>A0ABV8CNB0</accession>
<gene>
    <name evidence="1" type="ORF">ACFOSS_08530</name>
</gene>
<keyword evidence="2" id="KW-1185">Reference proteome</keyword>
<dbReference type="Proteomes" id="UP001595692">
    <property type="component" value="Unassembled WGS sequence"/>
</dbReference>
<evidence type="ECO:0000313" key="1">
    <source>
        <dbReference type="EMBL" id="MFC3913509.1"/>
    </source>
</evidence>
<dbReference type="PROSITE" id="PS51257">
    <property type="entry name" value="PROKAR_LIPOPROTEIN"/>
    <property type="match status" value="1"/>
</dbReference>
<dbReference type="Pfam" id="PF13689">
    <property type="entry name" value="DUF4154"/>
    <property type="match status" value="1"/>
</dbReference>
<proteinExistence type="predicted"/>
<organism evidence="1 2">
    <name type="scientific">Pseudaeromonas sharmana</name>
    <dbReference type="NCBI Taxonomy" id="328412"/>
    <lineage>
        <taxon>Bacteria</taxon>
        <taxon>Pseudomonadati</taxon>
        <taxon>Pseudomonadota</taxon>
        <taxon>Gammaproteobacteria</taxon>
        <taxon>Aeromonadales</taxon>
        <taxon>Aeromonadaceae</taxon>
        <taxon>Pseudaeromonas</taxon>
    </lineage>
</organism>
<dbReference type="RefSeq" id="WP_377151884.1">
    <property type="nucleotide sequence ID" value="NZ_JBHSAF010000007.1"/>
</dbReference>
<dbReference type="InterPro" id="IPR025293">
    <property type="entry name" value="YfiR/HmsC-like"/>
</dbReference>